<evidence type="ECO:0000256" key="17">
    <source>
        <dbReference type="SAM" id="SignalP"/>
    </source>
</evidence>
<dbReference type="GO" id="GO:0006032">
    <property type="term" value="P:chitin catabolic process"/>
    <property type="evidence" value="ECO:0007669"/>
    <property type="project" value="UniProtKB-KW"/>
</dbReference>
<evidence type="ECO:0000259" key="19">
    <source>
        <dbReference type="PROSITE" id="PS51910"/>
    </source>
</evidence>
<feature type="compositionally biased region" description="Basic and acidic residues" evidence="16">
    <location>
        <begin position="1837"/>
        <end position="1851"/>
    </location>
</feature>
<dbReference type="GO" id="GO:0004252">
    <property type="term" value="F:serine-type endopeptidase activity"/>
    <property type="evidence" value="ECO:0007669"/>
    <property type="project" value="InterPro"/>
</dbReference>
<evidence type="ECO:0000256" key="8">
    <source>
        <dbReference type="ARBA" id="ARBA00022825"/>
    </source>
</evidence>
<dbReference type="Pfam" id="PF01476">
    <property type="entry name" value="LysM"/>
    <property type="match status" value="2"/>
</dbReference>
<dbReference type="SUPFAM" id="SSF54106">
    <property type="entry name" value="LysM domain"/>
    <property type="match status" value="1"/>
</dbReference>
<comment type="similarity">
    <text evidence="2">Belongs to the glycosyl hydrolase 18 family. Chitinase class V subfamily.</text>
</comment>
<feature type="region of interest" description="Disordered" evidence="16">
    <location>
        <begin position="2318"/>
        <end position="2361"/>
    </location>
</feature>
<feature type="domain" description="LysM" evidence="18">
    <location>
        <begin position="319"/>
        <end position="365"/>
    </location>
</feature>
<keyword evidence="13 15" id="KW-0326">Glycosidase</keyword>
<dbReference type="GO" id="GO:0008061">
    <property type="term" value="F:chitin binding"/>
    <property type="evidence" value="ECO:0007669"/>
    <property type="project" value="UniProtKB-KW"/>
</dbReference>
<feature type="compositionally biased region" description="Low complexity" evidence="16">
    <location>
        <begin position="1037"/>
        <end position="1058"/>
    </location>
</feature>
<feature type="compositionally biased region" description="Pro residues" evidence="16">
    <location>
        <begin position="2670"/>
        <end position="2679"/>
    </location>
</feature>
<feature type="domain" description="GH18" evidence="19">
    <location>
        <begin position="526"/>
        <end position="884"/>
    </location>
</feature>
<evidence type="ECO:0000313" key="20">
    <source>
        <dbReference type="EMBL" id="OQE00048.1"/>
    </source>
</evidence>
<dbReference type="InterPro" id="IPR001579">
    <property type="entry name" value="Glyco_hydro_18_chit_AS"/>
</dbReference>
<comment type="catalytic activity">
    <reaction evidence="1">
        <text>Random endo-hydrolysis of N-acetyl-beta-D-glucosaminide (1-&gt;4)-beta-linkages in chitin and chitodextrins.</text>
        <dbReference type="EC" id="3.2.1.14"/>
    </reaction>
</comment>
<evidence type="ECO:0000256" key="15">
    <source>
        <dbReference type="RuleBase" id="RU000489"/>
    </source>
</evidence>
<organism evidence="20 21">
    <name type="scientific">Penicillium vulpinum</name>
    <dbReference type="NCBI Taxonomy" id="29845"/>
    <lineage>
        <taxon>Eukaryota</taxon>
        <taxon>Fungi</taxon>
        <taxon>Dikarya</taxon>
        <taxon>Ascomycota</taxon>
        <taxon>Pezizomycotina</taxon>
        <taxon>Eurotiomycetes</taxon>
        <taxon>Eurotiomycetidae</taxon>
        <taxon>Eurotiales</taxon>
        <taxon>Aspergillaceae</taxon>
        <taxon>Penicillium</taxon>
    </lineage>
</organism>
<dbReference type="InterPro" id="IPR029070">
    <property type="entry name" value="Chitinase_insertion_sf"/>
</dbReference>
<dbReference type="SMART" id="SM00636">
    <property type="entry name" value="Glyco_18"/>
    <property type="match status" value="1"/>
</dbReference>
<dbReference type="InterPro" id="IPR036852">
    <property type="entry name" value="Peptidase_S8/S53_dom_sf"/>
</dbReference>
<evidence type="ECO:0000256" key="13">
    <source>
        <dbReference type="ARBA" id="ARBA00023295"/>
    </source>
</evidence>
<feature type="compositionally biased region" description="Acidic residues" evidence="16">
    <location>
        <begin position="1024"/>
        <end position="1034"/>
    </location>
</feature>
<feature type="domain" description="LysM" evidence="18">
    <location>
        <begin position="384"/>
        <end position="431"/>
    </location>
</feature>
<keyword evidence="4" id="KW-0147">Chitin-binding</keyword>
<dbReference type="SUPFAM" id="SSF51445">
    <property type="entry name" value="(Trans)glycosidases"/>
    <property type="match status" value="1"/>
</dbReference>
<dbReference type="InterPro" id="IPR001223">
    <property type="entry name" value="Glyco_hydro18_cat"/>
</dbReference>
<dbReference type="EMBL" id="MDYP01000059">
    <property type="protein sequence ID" value="OQE00048.1"/>
    <property type="molecule type" value="Genomic_DNA"/>
</dbReference>
<dbReference type="InterPro" id="IPR036779">
    <property type="entry name" value="LysM_dom_sf"/>
</dbReference>
<keyword evidence="6 17" id="KW-0732">Signal</keyword>
<evidence type="ECO:0000256" key="12">
    <source>
        <dbReference type="ARBA" id="ARBA00023277"/>
    </source>
</evidence>
<evidence type="ECO:0000256" key="2">
    <source>
        <dbReference type="ARBA" id="ARBA00008682"/>
    </source>
</evidence>
<protein>
    <recommendedName>
        <fullName evidence="3">chitinase</fullName>
        <ecNumber evidence="3">3.2.1.14</ecNumber>
    </recommendedName>
</protein>
<dbReference type="PROSITE" id="PS51910">
    <property type="entry name" value="GH18_2"/>
    <property type="match status" value="1"/>
</dbReference>
<dbReference type="PANTHER" id="PTHR47700:SF2">
    <property type="entry name" value="CHITINASE"/>
    <property type="match status" value="1"/>
</dbReference>
<keyword evidence="10" id="KW-0843">Virulence</keyword>
<feature type="compositionally biased region" description="Basic and acidic residues" evidence="16">
    <location>
        <begin position="2658"/>
        <end position="2669"/>
    </location>
</feature>
<evidence type="ECO:0000259" key="18">
    <source>
        <dbReference type="PROSITE" id="PS51782"/>
    </source>
</evidence>
<dbReference type="Gene3D" id="3.30.60.10">
    <property type="entry name" value="Endochitinase-like"/>
    <property type="match status" value="1"/>
</dbReference>
<evidence type="ECO:0000256" key="9">
    <source>
        <dbReference type="ARBA" id="ARBA00023024"/>
    </source>
</evidence>
<dbReference type="Gene3D" id="3.20.20.80">
    <property type="entry name" value="Glycosidases"/>
    <property type="match status" value="1"/>
</dbReference>
<feature type="compositionally biased region" description="Low complexity" evidence="16">
    <location>
        <begin position="2342"/>
        <end position="2352"/>
    </location>
</feature>
<evidence type="ECO:0000256" key="16">
    <source>
        <dbReference type="SAM" id="MobiDB-lite"/>
    </source>
</evidence>
<dbReference type="SMART" id="SM00257">
    <property type="entry name" value="LysM"/>
    <property type="match status" value="2"/>
</dbReference>
<accession>A0A1V6REX1</accession>
<dbReference type="InterPro" id="IPR011583">
    <property type="entry name" value="Chitinase_II/V-like_cat"/>
</dbReference>
<keyword evidence="14" id="KW-0624">Polysaccharide degradation</keyword>
<evidence type="ECO:0000256" key="7">
    <source>
        <dbReference type="ARBA" id="ARBA00022801"/>
    </source>
</evidence>
<dbReference type="Gene3D" id="3.40.50.200">
    <property type="entry name" value="Peptidase S8/S53 domain"/>
    <property type="match status" value="1"/>
</dbReference>
<reference evidence="21" key="1">
    <citation type="journal article" date="2017" name="Nat. Microbiol.">
        <title>Global analysis of biosynthetic gene clusters reveals vast potential of secondary metabolite production in Penicillium species.</title>
        <authorList>
            <person name="Nielsen J.C."/>
            <person name="Grijseels S."/>
            <person name="Prigent S."/>
            <person name="Ji B."/>
            <person name="Dainat J."/>
            <person name="Nielsen K.F."/>
            <person name="Frisvad J.C."/>
            <person name="Workman M."/>
            <person name="Nielsen J."/>
        </authorList>
    </citation>
    <scope>NUCLEOTIDE SEQUENCE [LARGE SCALE GENOMIC DNA]</scope>
    <source>
        <strain evidence="21">IBT 29486</strain>
    </source>
</reference>
<feature type="compositionally biased region" description="Basic and acidic residues" evidence="16">
    <location>
        <begin position="2324"/>
        <end position="2341"/>
    </location>
</feature>
<dbReference type="GO" id="GO:0000272">
    <property type="term" value="P:polysaccharide catabolic process"/>
    <property type="evidence" value="ECO:0007669"/>
    <property type="project" value="UniProtKB-KW"/>
</dbReference>
<dbReference type="PROSITE" id="PS01095">
    <property type="entry name" value="GH18_1"/>
    <property type="match status" value="1"/>
</dbReference>
<feature type="region of interest" description="Disordered" evidence="16">
    <location>
        <begin position="998"/>
        <end position="1060"/>
    </location>
</feature>
<dbReference type="SUPFAM" id="SSF54556">
    <property type="entry name" value="Chitinase insertion domain"/>
    <property type="match status" value="1"/>
</dbReference>
<dbReference type="Gene3D" id="3.10.50.10">
    <property type="match status" value="1"/>
</dbReference>
<dbReference type="InterPro" id="IPR023828">
    <property type="entry name" value="Peptidase_S8_Ser-AS"/>
</dbReference>
<keyword evidence="12" id="KW-0119">Carbohydrate metabolism</keyword>
<evidence type="ECO:0000313" key="21">
    <source>
        <dbReference type="Proteomes" id="UP000191518"/>
    </source>
</evidence>
<evidence type="ECO:0000256" key="4">
    <source>
        <dbReference type="ARBA" id="ARBA00022669"/>
    </source>
</evidence>
<dbReference type="STRING" id="29845.A0A1V6REX1"/>
<comment type="caution">
    <text evidence="20">The sequence shown here is derived from an EMBL/GenBank/DDBJ whole genome shotgun (WGS) entry which is preliminary data.</text>
</comment>
<evidence type="ECO:0000256" key="5">
    <source>
        <dbReference type="ARBA" id="ARBA00022670"/>
    </source>
</evidence>
<sequence>MRASRLVLLSAASGLASALSQFERIDLNKNPCPSACDAIGDTSKWFTYHSVDEFTACNEPLLLNFNIYTPIDDDSTHTTIRACTLGNAKSKVNFLAASGYVAPDALGETNFGPLSLQRRDDSDMTANEAACGEGPAIASSATASRTPYETSRDPLSSKAPEDVVLAIEALRRSLKEETASCGKKMVMFAYLHGTLVGLYSGSQVDLMQTSESMLDQLVAALEEQDAESATSREAFDICAGHCTASHIFGVVADPAGDFNAVQRIMQSWNDGEVLSARSEAKARIQSVGLPSLWIFPSNNETEPQRRSHVRNLNPRAECRSIRVEGGDTCPSLATRCGIGLTALKSFNKGTTDFCTNIEPGQAVCCSSGTPPVVGPGPNPDGSCKYHEVQQDEICQTIAASYEITTADLFDFNKKTWGWDGCDLLVGLRICVSEGSPPLPASVWNADCGPTVPGTEPPKKGEELAEMNPCPLDVCCNIWGKCGTTVDFCIPSESTTGNPGTSAPGENGCIDNCGMKMVNNDEPPDQYRKVGYFEGWNYNRPCLNMHVDDIPDGYTHIHFAFGEFSSDLKVIIKDDHKEQWKAFLHADRDYRKILSFGGWEFSNAPATSGLFRLAVSPGNRETFAENLVQFALDNDLDGLDFDWEYPGATDIEGSEPGQEDDGENYLEFLKLVRDKLPDDKSVSIATAASFWYLKGFPVKDMAPVVDYFIHMAYDLHGQWDVGREWSMDGCPAGNCLRSHINSTQTYDSLAMITKAGVPSHKIVVGVTSYGRSFKMADATCRGPLCTFLGERNDSPAKHGRCTETGGYISNFEINEIVEEGGAIKSWYDEDTDSDYLVYDSVEWVAYMTDKTKDRRRGQYKGLNCGGTTDWAIDLQGEGRRANTGDVIYLDPVVYQEPEAWCEPPCVLVFPPSQLPSHTTIDPGTYVTPLLYGKTAETTKDGEVITVFVTQTTTVTLDLPRIVTDEVSYSNVNISRHQDTSELWVGVSIPLGPVTVGLDDGEGGTTTRTLSLPAWPAVTQGPPAPGDDDDDGEDGWEYPNPTETAVEPEPTTTEIIQPDPTALPTWRTYPPYIVEPVEDDGGGSDDGDDDEDGVIITSCKLWFFNICLGGRFKSIKWTLPPGVYPPGPPPPDIIGPPADPKLTVKATLPPWPPLTVGRDNKLTYSEEPPCQTESAELCSTTVTASETLVGTITSTVTATSAACETVYGCSLTDWESTTTTTAPVCEPTSRSGEYQPPAQGCPAPAIVYPKDPENVGSIPSLLQGYDDYVEVGLTTESWVAFYWIPMLGQDTMDALRRSARLPPARDAKQPDVGYAYYYEETNYNTGFPFELEDTLHDWDLPLSPEVQVDDRMPSDELRATLDLDPGSLNDTLRLEMRHDKRQADARVARDTPYWAASQVSLPKGSVWGAPGSESYFPQAADGNKYRYNYDSASPADTYVYMLHDKGIWNTHPVRAPSGDPEFAGRSIEYLDPTHDFGPDSPPSTDHKHGSGVAAMVVGNQLGLCPACTLVVVTTPRPVSQAQDWPQLPFEKIIAQILDVVDDVKSKNRQGKAAINMSFSYKLTNRLPPMFFIWFRWLLQKLDEENVVIVVSANNHAREEGVDVQRYPAKFADPNDQYGGFPNMIVVASANAKTQRAVSSNYSPWVTTFAPGDGIHCPAAPGSSDPMRVCKGTSFAAPQVAALANYFRTVPSRWQSQLDKPSNVKKLIQLFARRFAVNTPVDPAGRRPIIWNGQVGEHSCLHDYGSEDDWAKVCPTIQDNLEDEPLNPGEAVEPCTAGASSNPARRQSGGGGSCPYIPGDRGPGKNVNWDQGPSGPECTSDDHCGGELCKGYYCDPDPEIPHPPDYYDPKDPDNPHGQPAAPPPKPSSTTTSTAPTQTAGPPEGTFPMDFCIGSSVTPTGQYPVYAYSAYGAMAPCNGIFIVDGNIGSSPDICEAPNTNFSIDQCGTDLTFINEGPELISGCGFQLEIAGKKYTPRKLDPLDENNPCSGRCDLASITGLLFDSRNTMPWEYKSLYSRTPRSFLFAVVANVGPGGASRSLAVAYRQHHDEYNSEEASGARVHHLVTDTLALIEIFSDPANRAPLEAERALAEDWYRRSPHEPPVHERPSIPDTAQPPYMPCFERRVPVQQQPPLPWRGDTLSQFPFVATCVLLALLRDDRAADATRLGDVQFQPLSTVFRADCTEYGLVVLDISDLDRGVQYGIAAFPIHYMATVWDLDENMDWDPVEDDQPEKVDIVLVSPRPRVPLSIAQWVRKYYSWSGLEDHPGILRLEERPLADAAALDYIWPPELEDPPPTSSKYFRPSTMATQIEARSTLRFPSDIVGHPMVDEPPRDRSIDDAKDDGSTTSASSVTTSNEPPQNVPVGIDRTIDDLLVLTQEPVSPPREKQALAYLQMLVPFREKLRQRLEELPDSLGPSTISSYILRVAYTEHSHLNWVVFRSLPPRVIAAVVVSDELRGASALSLCVDTWAGDREEGASELVDLAAALAQSTQLQQLYFLQRPDWTPSDISARFCSRLLRLWGRVSGGEDWEWLRPKTIHSTSAFLTGLRSRKFLTSPSIIASGSSFPSAAPVFPMIHLFTFLGPQRDDIPDAAADHLVPPARPGYSAYYSIDNTGFTAENFAVRFLDYLRALGPYSDLDKAILRIAYHGAFPSLASTADDSEQHRRQHDWSPPRRPPPPSPLRPSLDPLGVRPIPAGFFDDKLAPDDLSRVRLGAIPPGSWVVLVDRRVRRGRASDDTTFLRYSFLRVRQSGAELAPEQQSRAVEMVGGLTDFLRETVPGTDLAAWETRVEQVESDLVSEFTRSNPPSTPSSPDLTTMMERADESFRLLAEASTGMSASTPPPDMDRPTWEKQMQEVYRKLASYQPPTNPLSALPESDVPDGEEQVVECCVDVSVMAESQASTLLGQLV</sequence>
<dbReference type="InterPro" id="IPR017853">
    <property type="entry name" value="GH"/>
</dbReference>
<dbReference type="SUPFAM" id="SSF52743">
    <property type="entry name" value="Subtilisin-like"/>
    <property type="match status" value="1"/>
</dbReference>
<dbReference type="CDD" id="cd02878">
    <property type="entry name" value="GH18_zymocin_alpha"/>
    <property type="match status" value="1"/>
</dbReference>
<evidence type="ECO:0000256" key="14">
    <source>
        <dbReference type="ARBA" id="ARBA00023326"/>
    </source>
</evidence>
<feature type="region of interest" description="Disordered" evidence="16">
    <location>
        <begin position="1758"/>
        <end position="1814"/>
    </location>
</feature>
<keyword evidence="9" id="KW-0146">Chitin degradation</keyword>
<dbReference type="Gene3D" id="3.10.350.10">
    <property type="entry name" value="LysM domain"/>
    <property type="match status" value="2"/>
</dbReference>
<dbReference type="Pfam" id="PF00704">
    <property type="entry name" value="Glyco_hydro_18"/>
    <property type="match status" value="1"/>
</dbReference>
<dbReference type="PROSITE" id="PS51782">
    <property type="entry name" value="LYSM"/>
    <property type="match status" value="2"/>
</dbReference>
<evidence type="ECO:0000256" key="10">
    <source>
        <dbReference type="ARBA" id="ARBA00023026"/>
    </source>
</evidence>
<feature type="region of interest" description="Disordered" evidence="16">
    <location>
        <begin position="2653"/>
        <end position="2684"/>
    </location>
</feature>
<dbReference type="SUPFAM" id="SSF57016">
    <property type="entry name" value="Plant lectins/antimicrobial peptides"/>
    <property type="match status" value="1"/>
</dbReference>
<feature type="compositionally biased region" description="Polar residues" evidence="16">
    <location>
        <begin position="139"/>
        <end position="149"/>
    </location>
</feature>
<keyword evidence="11" id="KW-0865">Zymogen</keyword>
<dbReference type="PROSITE" id="PS00138">
    <property type="entry name" value="SUBTILASE_SER"/>
    <property type="match status" value="1"/>
</dbReference>
<evidence type="ECO:0000256" key="3">
    <source>
        <dbReference type="ARBA" id="ARBA00012729"/>
    </source>
</evidence>
<dbReference type="Proteomes" id="UP000191518">
    <property type="component" value="Unassembled WGS sequence"/>
</dbReference>
<dbReference type="InterPro" id="IPR053214">
    <property type="entry name" value="LysM12-like"/>
</dbReference>
<gene>
    <name evidence="20" type="ORF">PENVUL_c059G06779</name>
</gene>
<feature type="signal peptide" evidence="17">
    <location>
        <begin position="1"/>
        <end position="18"/>
    </location>
</feature>
<evidence type="ECO:0000256" key="1">
    <source>
        <dbReference type="ARBA" id="ARBA00000822"/>
    </source>
</evidence>
<dbReference type="GO" id="GO:0006508">
    <property type="term" value="P:proteolysis"/>
    <property type="evidence" value="ECO:0007669"/>
    <property type="project" value="UniProtKB-KW"/>
</dbReference>
<feature type="region of interest" description="Disordered" evidence="16">
    <location>
        <begin position="1837"/>
        <end position="1883"/>
    </location>
</feature>
<proteinExistence type="inferred from homology"/>
<keyword evidence="8" id="KW-0720">Serine protease</keyword>
<name>A0A1V6REX1_9EURO</name>
<dbReference type="CDD" id="cd00306">
    <property type="entry name" value="Peptidases_S8_S53"/>
    <property type="match status" value="1"/>
</dbReference>
<dbReference type="PANTHER" id="PTHR47700">
    <property type="entry name" value="V CHITINASE, PUTATIVE (AFU_ORTHOLOGUE AFUA_6G13720)-RELATED"/>
    <property type="match status" value="1"/>
</dbReference>
<keyword evidence="7 15" id="KW-0378">Hydrolase</keyword>
<feature type="chain" id="PRO_5012822366" description="chitinase" evidence="17">
    <location>
        <begin position="19"/>
        <end position="2906"/>
    </location>
</feature>
<evidence type="ECO:0000256" key="6">
    <source>
        <dbReference type="ARBA" id="ARBA00022729"/>
    </source>
</evidence>
<dbReference type="InterPro" id="IPR018392">
    <property type="entry name" value="LysM"/>
</dbReference>
<feature type="compositionally biased region" description="Low complexity" evidence="16">
    <location>
        <begin position="1864"/>
        <end position="1879"/>
    </location>
</feature>
<dbReference type="InterPro" id="IPR036861">
    <property type="entry name" value="Endochitinase-like_sf"/>
</dbReference>
<dbReference type="GO" id="GO:0008843">
    <property type="term" value="F:endochitinase activity"/>
    <property type="evidence" value="ECO:0007669"/>
    <property type="project" value="UniProtKB-EC"/>
</dbReference>
<keyword evidence="21" id="KW-1185">Reference proteome</keyword>
<evidence type="ECO:0000256" key="11">
    <source>
        <dbReference type="ARBA" id="ARBA00023145"/>
    </source>
</evidence>
<dbReference type="Pfam" id="PF00082">
    <property type="entry name" value="Peptidase_S8"/>
    <property type="match status" value="1"/>
</dbReference>
<keyword evidence="5" id="KW-0645">Protease</keyword>
<feature type="region of interest" description="Disordered" evidence="16">
    <location>
        <begin position="136"/>
        <end position="156"/>
    </location>
</feature>
<dbReference type="EC" id="3.2.1.14" evidence="3"/>
<dbReference type="InterPro" id="IPR000209">
    <property type="entry name" value="Peptidase_S8/S53_dom"/>
</dbReference>
<dbReference type="CDD" id="cd00035">
    <property type="entry name" value="ChtBD1"/>
    <property type="match status" value="1"/>
</dbReference>